<name>A0ABN2NDS9_9MICO</name>
<feature type="domain" description="Amidohydrolase 3" evidence="2">
    <location>
        <begin position="54"/>
        <end position="507"/>
    </location>
</feature>
<reference evidence="3 4" key="1">
    <citation type="journal article" date="2019" name="Int. J. Syst. Evol. Microbiol.">
        <title>The Global Catalogue of Microorganisms (GCM) 10K type strain sequencing project: providing services to taxonomists for standard genome sequencing and annotation.</title>
        <authorList>
            <consortium name="The Broad Institute Genomics Platform"/>
            <consortium name="The Broad Institute Genome Sequencing Center for Infectious Disease"/>
            <person name="Wu L."/>
            <person name="Ma J."/>
        </authorList>
    </citation>
    <scope>NUCLEOTIDE SEQUENCE [LARGE SCALE GENOMIC DNA]</scope>
    <source>
        <strain evidence="3 4">JCM 14326</strain>
    </source>
</reference>
<dbReference type="Gene3D" id="2.30.40.10">
    <property type="entry name" value="Urease, subunit C, domain 1"/>
    <property type="match status" value="1"/>
</dbReference>
<feature type="region of interest" description="Disordered" evidence="1">
    <location>
        <begin position="504"/>
        <end position="532"/>
    </location>
</feature>
<feature type="compositionally biased region" description="Low complexity" evidence="1">
    <location>
        <begin position="43"/>
        <end position="53"/>
    </location>
</feature>
<feature type="region of interest" description="Disordered" evidence="1">
    <location>
        <begin position="33"/>
        <end position="53"/>
    </location>
</feature>
<dbReference type="PANTHER" id="PTHR22642:SF2">
    <property type="entry name" value="PROTEIN LONG AFTER FAR-RED 3"/>
    <property type="match status" value="1"/>
</dbReference>
<gene>
    <name evidence="3" type="ORF">GCM10009751_21100</name>
</gene>
<dbReference type="RefSeq" id="WP_344102446.1">
    <property type="nucleotide sequence ID" value="NZ_BAAANL010000004.1"/>
</dbReference>
<protein>
    <submittedName>
        <fullName evidence="3">Amidohydrolase family protein</fullName>
    </submittedName>
</protein>
<dbReference type="InterPro" id="IPR013108">
    <property type="entry name" value="Amidohydro_3"/>
</dbReference>
<dbReference type="Gene3D" id="3.20.20.140">
    <property type="entry name" value="Metal-dependent hydrolases"/>
    <property type="match status" value="1"/>
</dbReference>
<dbReference type="InterPro" id="IPR032466">
    <property type="entry name" value="Metal_Hydrolase"/>
</dbReference>
<evidence type="ECO:0000259" key="2">
    <source>
        <dbReference type="Pfam" id="PF07969"/>
    </source>
</evidence>
<evidence type="ECO:0000313" key="4">
    <source>
        <dbReference type="Proteomes" id="UP001501094"/>
    </source>
</evidence>
<accession>A0ABN2NDS9</accession>
<proteinExistence type="predicted"/>
<evidence type="ECO:0000256" key="1">
    <source>
        <dbReference type="SAM" id="MobiDB-lite"/>
    </source>
</evidence>
<dbReference type="SUPFAM" id="SSF51338">
    <property type="entry name" value="Composite domain of metallo-dependent hydrolases"/>
    <property type="match status" value="1"/>
</dbReference>
<dbReference type="EMBL" id="BAAANL010000004">
    <property type="protein sequence ID" value="GAA1863098.1"/>
    <property type="molecule type" value="Genomic_DNA"/>
</dbReference>
<organism evidence="3 4">
    <name type="scientific">Myceligenerans crystallogenes</name>
    <dbReference type="NCBI Taxonomy" id="316335"/>
    <lineage>
        <taxon>Bacteria</taxon>
        <taxon>Bacillati</taxon>
        <taxon>Actinomycetota</taxon>
        <taxon>Actinomycetes</taxon>
        <taxon>Micrococcales</taxon>
        <taxon>Promicromonosporaceae</taxon>
        <taxon>Myceligenerans</taxon>
    </lineage>
</organism>
<dbReference type="SUPFAM" id="SSF51556">
    <property type="entry name" value="Metallo-dependent hydrolases"/>
    <property type="match status" value="1"/>
</dbReference>
<dbReference type="Gene3D" id="3.10.310.70">
    <property type="match status" value="1"/>
</dbReference>
<evidence type="ECO:0000313" key="3">
    <source>
        <dbReference type="EMBL" id="GAA1863098.1"/>
    </source>
</evidence>
<keyword evidence="4" id="KW-1185">Reference proteome</keyword>
<dbReference type="InterPro" id="IPR011059">
    <property type="entry name" value="Metal-dep_hydrolase_composite"/>
</dbReference>
<dbReference type="Proteomes" id="UP001501094">
    <property type="component" value="Unassembled WGS sequence"/>
</dbReference>
<sequence>MTVILLTRARLLGTDHLVDLHLGDGLITRIVPSGTSSGPSTVAGAGEAPGRGPEVVDLDGRWVVPGLWDAHTHLEQWALVRRRLDVSSATSAAHAVRLVREALDARASGGPGSSGDDDGAGEPLVGFGLHWATWPEAPAADLLDGAGDVPVVLISFDLHSAWVNTAGLRHLGIDHPTGLLLEDEMLPAEQIDHPAGPDLDRLVRSAARAAAERGVVGVVDFGSDDNVTAWRRRAAGWDGLRVRAGVWHRDLEAALADGLRTGDRLGGSPLVELGSLKVISDGSLNSRTACCFDPYGVPAAAAGSGAGQAPGVVVHGPDDAARGVLNLPAGELRRLMARATDAGLTCAIHAIGDRANALALDAFERTGARGSIEHAQLVRWDDVARFAALGVTASVQPEHAMDDRDVAEVLWPARTDRAFPLARLAAAGVTLTLGSDAPVAPLDPWHAIASAVTRTRGGRDPWHAEQALSFGQALAASSGGHGITPRTGGRADLAILDADLPQVAPADPAVPGAARTRGAAGPGHPGDTADPAALSERLRGMPVAGTLLAGEWTHRSL</sequence>
<dbReference type="Pfam" id="PF07969">
    <property type="entry name" value="Amidohydro_3"/>
    <property type="match status" value="1"/>
</dbReference>
<comment type="caution">
    <text evidence="3">The sequence shown here is derived from an EMBL/GenBank/DDBJ whole genome shotgun (WGS) entry which is preliminary data.</text>
</comment>
<dbReference type="PANTHER" id="PTHR22642">
    <property type="entry name" value="IMIDAZOLONEPROPIONASE"/>
    <property type="match status" value="1"/>
</dbReference>
<feature type="compositionally biased region" description="Low complexity" evidence="1">
    <location>
        <begin position="504"/>
        <end position="519"/>
    </location>
</feature>